<gene>
    <name evidence="2" type="ORF">F4X14_15410</name>
</gene>
<reference evidence="2" key="1">
    <citation type="submission" date="2019-09" db="EMBL/GenBank/DDBJ databases">
        <title>Characterisation of the sponge microbiome using genome-centric metagenomics.</title>
        <authorList>
            <person name="Engelberts J.P."/>
            <person name="Robbins S.J."/>
            <person name="De Goeij J.M."/>
            <person name="Aranda M."/>
            <person name="Bell S.C."/>
            <person name="Webster N.S."/>
        </authorList>
    </citation>
    <scope>NUCLEOTIDE SEQUENCE</scope>
    <source>
        <strain evidence="2">SB0661_bin_32</strain>
    </source>
</reference>
<comment type="caution">
    <text evidence="2">The sequence shown here is derived from an EMBL/GenBank/DDBJ whole genome shotgun (WGS) entry which is preliminary data.</text>
</comment>
<dbReference type="EMBL" id="VXMH01000077">
    <property type="protein sequence ID" value="MYC96350.1"/>
    <property type="molecule type" value="Genomic_DNA"/>
</dbReference>
<organism evidence="2">
    <name type="scientific">Caldilineaceae bacterium SB0661_bin_32</name>
    <dbReference type="NCBI Taxonomy" id="2605255"/>
    <lineage>
        <taxon>Bacteria</taxon>
        <taxon>Bacillati</taxon>
        <taxon>Chloroflexota</taxon>
        <taxon>Caldilineae</taxon>
        <taxon>Caldilineales</taxon>
        <taxon>Caldilineaceae</taxon>
    </lineage>
</organism>
<evidence type="ECO:0000313" key="2">
    <source>
        <dbReference type="EMBL" id="MYC96350.1"/>
    </source>
</evidence>
<protein>
    <submittedName>
        <fullName evidence="2">Uncharacterized protein</fullName>
    </submittedName>
</protein>
<accession>A0A6B1D8I6</accession>
<feature type="region of interest" description="Disordered" evidence="1">
    <location>
        <begin position="106"/>
        <end position="128"/>
    </location>
</feature>
<evidence type="ECO:0000256" key="1">
    <source>
        <dbReference type="SAM" id="MobiDB-lite"/>
    </source>
</evidence>
<name>A0A6B1D8I6_9CHLR</name>
<proteinExistence type="predicted"/>
<dbReference type="AlphaFoldDB" id="A0A6B1D8I6"/>
<sequence length="164" mass="18323">MSGKSQSETKKEKRQDQVFELTLAGKSTHEIAAKLGVDHGTTSRDLQERLQAEMRKGSEEVERHQTLQLARIQKLMSAQWPQATEGDKTPGAARIILRLMEREAMLLDQDAPKRTQHGGPDGEPEKAKKALNFRALTTEEIKQFLALLAKLQGEDDAEYSEAVA</sequence>